<feature type="region of interest" description="Disordered" evidence="1">
    <location>
        <begin position="1"/>
        <end position="56"/>
    </location>
</feature>
<gene>
    <name evidence="2" type="ORF">HNR23_002747</name>
</gene>
<name>A0A7W9YIE7_9ACTN</name>
<evidence type="ECO:0000313" key="3">
    <source>
        <dbReference type="Proteomes" id="UP000546642"/>
    </source>
</evidence>
<protein>
    <submittedName>
        <fullName evidence="2">Uncharacterized protein</fullName>
    </submittedName>
</protein>
<reference evidence="2 3" key="1">
    <citation type="submission" date="2020-08" db="EMBL/GenBank/DDBJ databases">
        <title>Sequencing the genomes of 1000 actinobacteria strains.</title>
        <authorList>
            <person name="Klenk H.-P."/>
        </authorList>
    </citation>
    <scope>NUCLEOTIDE SEQUENCE [LARGE SCALE GENOMIC DNA]</scope>
    <source>
        <strain evidence="2 3">DSM 46659</strain>
    </source>
</reference>
<accession>A0A7W9YIE7</accession>
<dbReference type="Proteomes" id="UP000546642">
    <property type="component" value="Unassembled WGS sequence"/>
</dbReference>
<proteinExistence type="predicted"/>
<feature type="compositionally biased region" description="Low complexity" evidence="1">
    <location>
        <begin position="35"/>
        <end position="48"/>
    </location>
</feature>
<evidence type="ECO:0000313" key="2">
    <source>
        <dbReference type="EMBL" id="MBB6172687.1"/>
    </source>
</evidence>
<dbReference type="EMBL" id="JACHDS010000001">
    <property type="protein sequence ID" value="MBB6172687.1"/>
    <property type="molecule type" value="Genomic_DNA"/>
</dbReference>
<comment type="caution">
    <text evidence="2">The sequence shown here is derived from an EMBL/GenBank/DDBJ whole genome shotgun (WGS) entry which is preliminary data.</text>
</comment>
<organism evidence="2 3">
    <name type="scientific">Nocardiopsis mwathae</name>
    <dbReference type="NCBI Taxonomy" id="1472723"/>
    <lineage>
        <taxon>Bacteria</taxon>
        <taxon>Bacillati</taxon>
        <taxon>Actinomycetota</taxon>
        <taxon>Actinomycetes</taxon>
        <taxon>Streptosporangiales</taxon>
        <taxon>Nocardiopsidaceae</taxon>
        <taxon>Nocardiopsis</taxon>
    </lineage>
</organism>
<dbReference type="AlphaFoldDB" id="A0A7W9YIE7"/>
<sequence length="56" mass="6042">MRIRQIRAQARDLRHRRDLRRGGASTREAEGEGDVAGAGSAVPVSVLGELGDMRSP</sequence>
<keyword evidence="3" id="KW-1185">Reference proteome</keyword>
<dbReference type="RefSeq" id="WP_184075952.1">
    <property type="nucleotide sequence ID" value="NZ_JACHDS010000001.1"/>
</dbReference>
<evidence type="ECO:0000256" key="1">
    <source>
        <dbReference type="SAM" id="MobiDB-lite"/>
    </source>
</evidence>